<evidence type="ECO:0000313" key="2">
    <source>
        <dbReference type="EMBL" id="KMO77587.1"/>
    </source>
</evidence>
<name>A0A0J6W7I3_MYCCU</name>
<dbReference type="RefSeq" id="WP_048419209.1">
    <property type="nucleotide sequence ID" value="NZ_JYNX01000038.1"/>
</dbReference>
<dbReference type="OrthoDB" id="4704342at2"/>
<keyword evidence="1" id="KW-1133">Transmembrane helix</keyword>
<sequence length="241" mass="25735">MTTTTFFPGYAVSGKRYEATSIRRSSHRKVLLLWLIPVIIVGAVLAAISAKTTPAPVRYVCPPDCGRPPTGTPVAINPRFTAPDGSFSVSYPASGAAYRITTQNEGVTAEFTGGEGGTMRLFSEPARGRDARQIATDLVGAHVPDPRTAYEIPNAMVGYQPGYGEAIDYYPQGGTSSYSRMRVIVMVAVKNDLALVASVVGPYHQFGPDFGPGKPSGANVQLALDMGKYVNSFSWRGDPPR</sequence>
<keyword evidence="1" id="KW-0472">Membrane</keyword>
<dbReference type="AlphaFoldDB" id="A0A0J6W7I3"/>
<protein>
    <submittedName>
        <fullName evidence="2">Uncharacterized protein</fullName>
    </submittedName>
</protein>
<proteinExistence type="predicted"/>
<comment type="caution">
    <text evidence="2">The sequence shown here is derived from an EMBL/GenBank/DDBJ whole genome shotgun (WGS) entry which is preliminary data.</text>
</comment>
<dbReference type="PATRIC" id="fig|1800.3.peg.3261"/>
<dbReference type="Proteomes" id="UP000036176">
    <property type="component" value="Unassembled WGS sequence"/>
</dbReference>
<reference evidence="2 3" key="1">
    <citation type="journal article" date="2015" name="Genome Biol. Evol.">
        <title>Characterization of Three Mycobacterium spp. with Potential Use in Bioremediation by Genome Sequencing and Comparative Genomics.</title>
        <authorList>
            <person name="Das S."/>
            <person name="Pettersson B.M."/>
            <person name="Behra P.R."/>
            <person name="Ramesh M."/>
            <person name="Dasgupta S."/>
            <person name="Bhattacharya A."/>
            <person name="Kirsebom L.A."/>
        </authorList>
    </citation>
    <scope>NUCLEOTIDE SEQUENCE [LARGE SCALE GENOMIC DNA]</scope>
    <source>
        <strain evidence="2 3">DSM 44219</strain>
    </source>
</reference>
<gene>
    <name evidence="2" type="ORF">MCHUDSM44219_03246</name>
</gene>
<keyword evidence="1" id="KW-0812">Transmembrane</keyword>
<accession>A0A0J6W7I3</accession>
<keyword evidence="3" id="KW-1185">Reference proteome</keyword>
<feature type="transmembrane region" description="Helical" evidence="1">
    <location>
        <begin position="30"/>
        <end position="50"/>
    </location>
</feature>
<dbReference type="EMBL" id="JYNX01000038">
    <property type="protein sequence ID" value="KMO77587.1"/>
    <property type="molecule type" value="Genomic_DNA"/>
</dbReference>
<evidence type="ECO:0000313" key="3">
    <source>
        <dbReference type="Proteomes" id="UP000036176"/>
    </source>
</evidence>
<organism evidence="2 3">
    <name type="scientific">Mycolicibacterium chubuense</name>
    <name type="common">Mycobacterium chubuense</name>
    <dbReference type="NCBI Taxonomy" id="1800"/>
    <lineage>
        <taxon>Bacteria</taxon>
        <taxon>Bacillati</taxon>
        <taxon>Actinomycetota</taxon>
        <taxon>Actinomycetes</taxon>
        <taxon>Mycobacteriales</taxon>
        <taxon>Mycobacteriaceae</taxon>
        <taxon>Mycolicibacterium</taxon>
    </lineage>
</organism>
<evidence type="ECO:0000256" key="1">
    <source>
        <dbReference type="SAM" id="Phobius"/>
    </source>
</evidence>